<dbReference type="GO" id="GO:0055129">
    <property type="term" value="P:L-proline biosynthetic process"/>
    <property type="evidence" value="ECO:0007669"/>
    <property type="project" value="UniProtKB-UniRule"/>
</dbReference>
<keyword evidence="3 4" id="KW-0560">Oxidoreductase</keyword>
<evidence type="ECO:0000313" key="9">
    <source>
        <dbReference type="EMBL" id="QDU33621.1"/>
    </source>
</evidence>
<sequence>MQYKLAFIGAGNMAEAIARSAISSGTLTPDQIIAADPSPDRRDLFASIGLHVTPSSSDAAAQAEQIMFAFKPQMMNDALSTFASSLTPAQTIISIMAGISSEKIHTAITNLNPQADGIKVVRVMPNTPIMVNYGMAGVSLGQNTNPGDDDFAFQLFNAATNKAVRVTEEQLHLITAISGSGPAYIFFIAEALQQAAKDIGLPEHAHELVTQTILGSALLMNQSPDSPAELRRKVTSPKGTTEAAINKMTDLNLPNTIEQGAAACLKRSIELGNL</sequence>
<organism evidence="9 10">
    <name type="scientific">Poriferisphaera corsica</name>
    <dbReference type="NCBI Taxonomy" id="2528020"/>
    <lineage>
        <taxon>Bacteria</taxon>
        <taxon>Pseudomonadati</taxon>
        <taxon>Planctomycetota</taxon>
        <taxon>Phycisphaerae</taxon>
        <taxon>Phycisphaerales</taxon>
        <taxon>Phycisphaeraceae</taxon>
        <taxon>Poriferisphaera</taxon>
    </lineage>
</organism>
<comment type="catalytic activity">
    <reaction evidence="4">
        <text>L-proline + NAD(+) = (S)-1-pyrroline-5-carboxylate + NADH + 2 H(+)</text>
        <dbReference type="Rhea" id="RHEA:14105"/>
        <dbReference type="ChEBI" id="CHEBI:15378"/>
        <dbReference type="ChEBI" id="CHEBI:17388"/>
        <dbReference type="ChEBI" id="CHEBI:57540"/>
        <dbReference type="ChEBI" id="CHEBI:57945"/>
        <dbReference type="ChEBI" id="CHEBI:60039"/>
        <dbReference type="EC" id="1.5.1.2"/>
    </reaction>
</comment>
<dbReference type="OrthoDB" id="9805754at2"/>
<dbReference type="Pfam" id="PF03807">
    <property type="entry name" value="F420_oxidored"/>
    <property type="match status" value="1"/>
</dbReference>
<dbReference type="PIRSF" id="PIRSF000193">
    <property type="entry name" value="Pyrrol-5-carb_rd"/>
    <property type="match status" value="1"/>
</dbReference>
<evidence type="ECO:0000256" key="3">
    <source>
        <dbReference type="ARBA" id="ARBA00023002"/>
    </source>
</evidence>
<dbReference type="GO" id="GO:0004735">
    <property type="term" value="F:pyrroline-5-carboxylate reductase activity"/>
    <property type="evidence" value="ECO:0007669"/>
    <property type="project" value="UniProtKB-UniRule"/>
</dbReference>
<accession>A0A517YTR5</accession>
<dbReference type="GO" id="GO:0005737">
    <property type="term" value="C:cytoplasm"/>
    <property type="evidence" value="ECO:0007669"/>
    <property type="project" value="UniProtKB-SubCell"/>
</dbReference>
<keyword evidence="10" id="KW-1185">Reference proteome</keyword>
<comment type="catalytic activity">
    <reaction evidence="4">
        <text>L-proline + NADP(+) = (S)-1-pyrroline-5-carboxylate + NADPH + 2 H(+)</text>
        <dbReference type="Rhea" id="RHEA:14109"/>
        <dbReference type="ChEBI" id="CHEBI:15378"/>
        <dbReference type="ChEBI" id="CHEBI:17388"/>
        <dbReference type="ChEBI" id="CHEBI:57783"/>
        <dbReference type="ChEBI" id="CHEBI:58349"/>
        <dbReference type="ChEBI" id="CHEBI:60039"/>
        <dbReference type="EC" id="1.5.1.2"/>
    </reaction>
</comment>
<keyword evidence="2 4" id="KW-0521">NADP</keyword>
<comment type="similarity">
    <text evidence="1 4">Belongs to the pyrroline-5-carboxylate reductase family.</text>
</comment>
<keyword evidence="4" id="KW-0028">Amino-acid biosynthesis</keyword>
<dbReference type="Proteomes" id="UP000317369">
    <property type="component" value="Chromosome"/>
</dbReference>
<keyword evidence="4" id="KW-0963">Cytoplasm</keyword>
<dbReference type="NCBIfam" id="TIGR00112">
    <property type="entry name" value="proC"/>
    <property type="match status" value="1"/>
</dbReference>
<evidence type="ECO:0000256" key="1">
    <source>
        <dbReference type="ARBA" id="ARBA00005525"/>
    </source>
</evidence>
<dbReference type="EMBL" id="CP036425">
    <property type="protein sequence ID" value="QDU33621.1"/>
    <property type="molecule type" value="Genomic_DNA"/>
</dbReference>
<feature type="binding site" evidence="6">
    <location>
        <begin position="8"/>
        <end position="13"/>
    </location>
    <ligand>
        <name>NADP(+)</name>
        <dbReference type="ChEBI" id="CHEBI:58349"/>
    </ligand>
</feature>
<dbReference type="SUPFAM" id="SSF48179">
    <property type="entry name" value="6-phosphogluconate dehydrogenase C-terminal domain-like"/>
    <property type="match status" value="1"/>
</dbReference>
<feature type="domain" description="Pyrroline-5-carboxylate reductase catalytic N-terminal" evidence="7">
    <location>
        <begin position="4"/>
        <end position="98"/>
    </location>
</feature>
<dbReference type="InterPro" id="IPR000304">
    <property type="entry name" value="Pyrroline-COOH_reductase"/>
</dbReference>
<comment type="pathway">
    <text evidence="4">Amino-acid biosynthesis; L-proline biosynthesis; L-proline from L-glutamate 5-semialdehyde: step 1/1.</text>
</comment>
<evidence type="ECO:0000259" key="7">
    <source>
        <dbReference type="Pfam" id="PF03807"/>
    </source>
</evidence>
<evidence type="ECO:0000256" key="5">
    <source>
        <dbReference type="NCBIfam" id="TIGR00112"/>
    </source>
</evidence>
<protein>
    <recommendedName>
        <fullName evidence="4 5">Pyrroline-5-carboxylate reductase</fullName>
        <shortName evidence="4">P5C reductase</shortName>
        <shortName evidence="4">P5CR</shortName>
        <ecNumber evidence="4 5">1.5.1.2</ecNumber>
    </recommendedName>
    <alternativeName>
        <fullName evidence="4">PCA reductase</fullName>
    </alternativeName>
</protein>
<reference evidence="9 10" key="1">
    <citation type="submission" date="2019-02" db="EMBL/GenBank/DDBJ databases">
        <title>Deep-cultivation of Planctomycetes and their phenomic and genomic characterization uncovers novel biology.</title>
        <authorList>
            <person name="Wiegand S."/>
            <person name="Jogler M."/>
            <person name="Boedeker C."/>
            <person name="Pinto D."/>
            <person name="Vollmers J."/>
            <person name="Rivas-Marin E."/>
            <person name="Kohn T."/>
            <person name="Peeters S.H."/>
            <person name="Heuer A."/>
            <person name="Rast P."/>
            <person name="Oberbeckmann S."/>
            <person name="Bunk B."/>
            <person name="Jeske O."/>
            <person name="Meyerdierks A."/>
            <person name="Storesund J.E."/>
            <person name="Kallscheuer N."/>
            <person name="Luecker S."/>
            <person name="Lage O.M."/>
            <person name="Pohl T."/>
            <person name="Merkel B.J."/>
            <person name="Hornburger P."/>
            <person name="Mueller R.-W."/>
            <person name="Bruemmer F."/>
            <person name="Labrenz M."/>
            <person name="Spormann A.M."/>
            <person name="Op den Camp H."/>
            <person name="Overmann J."/>
            <person name="Amann R."/>
            <person name="Jetten M.S.M."/>
            <person name="Mascher T."/>
            <person name="Medema M.H."/>
            <person name="Devos D.P."/>
            <person name="Kaster A.-K."/>
            <person name="Ovreas L."/>
            <person name="Rohde M."/>
            <person name="Galperin M.Y."/>
            <person name="Jogler C."/>
        </authorList>
    </citation>
    <scope>NUCLEOTIDE SEQUENCE [LARGE SCALE GENOMIC DNA]</scope>
    <source>
        <strain evidence="9 10">KS4</strain>
    </source>
</reference>
<dbReference type="Gene3D" id="1.10.3730.10">
    <property type="entry name" value="ProC C-terminal domain-like"/>
    <property type="match status" value="1"/>
</dbReference>
<dbReference type="UniPathway" id="UPA00098">
    <property type="reaction ID" value="UER00361"/>
</dbReference>
<comment type="function">
    <text evidence="4">Catalyzes the reduction of 1-pyrroline-5-carboxylate (PCA) to L-proline.</text>
</comment>
<dbReference type="HAMAP" id="MF_01925">
    <property type="entry name" value="P5C_reductase"/>
    <property type="match status" value="1"/>
</dbReference>
<dbReference type="Gene3D" id="3.40.50.720">
    <property type="entry name" value="NAD(P)-binding Rossmann-like Domain"/>
    <property type="match status" value="1"/>
</dbReference>
<keyword evidence="4" id="KW-0641">Proline biosynthesis</keyword>
<feature type="domain" description="Pyrroline-5-carboxylate reductase dimerisation" evidence="8">
    <location>
        <begin position="168"/>
        <end position="271"/>
    </location>
</feature>
<dbReference type="RefSeq" id="WP_145076806.1">
    <property type="nucleotide sequence ID" value="NZ_CP036425.1"/>
</dbReference>
<dbReference type="KEGG" id="pcor:KS4_16730"/>
<evidence type="ECO:0000256" key="6">
    <source>
        <dbReference type="PIRSR" id="PIRSR000193-1"/>
    </source>
</evidence>
<dbReference type="Pfam" id="PF14748">
    <property type="entry name" value="P5CR_dimer"/>
    <property type="match status" value="1"/>
</dbReference>
<feature type="binding site" evidence="6">
    <location>
        <begin position="69"/>
        <end position="72"/>
    </location>
    <ligand>
        <name>NADP(+)</name>
        <dbReference type="ChEBI" id="CHEBI:58349"/>
    </ligand>
</feature>
<dbReference type="InterPro" id="IPR036291">
    <property type="entry name" value="NAD(P)-bd_dom_sf"/>
</dbReference>
<dbReference type="InterPro" id="IPR029036">
    <property type="entry name" value="P5CR_dimer"/>
</dbReference>
<dbReference type="EC" id="1.5.1.2" evidence="4 5"/>
<dbReference type="PANTHER" id="PTHR11645:SF0">
    <property type="entry name" value="PYRROLINE-5-CARBOXYLATE REDUCTASE 3"/>
    <property type="match status" value="1"/>
</dbReference>
<proteinExistence type="inferred from homology"/>
<dbReference type="SUPFAM" id="SSF51735">
    <property type="entry name" value="NAD(P)-binding Rossmann-fold domains"/>
    <property type="match status" value="1"/>
</dbReference>
<dbReference type="InterPro" id="IPR028939">
    <property type="entry name" value="P5C_Rdtase_cat_N"/>
</dbReference>
<dbReference type="AlphaFoldDB" id="A0A517YTR5"/>
<evidence type="ECO:0000313" key="10">
    <source>
        <dbReference type="Proteomes" id="UP000317369"/>
    </source>
</evidence>
<evidence type="ECO:0000256" key="2">
    <source>
        <dbReference type="ARBA" id="ARBA00022857"/>
    </source>
</evidence>
<evidence type="ECO:0000259" key="8">
    <source>
        <dbReference type="Pfam" id="PF14748"/>
    </source>
</evidence>
<dbReference type="FunFam" id="1.10.3730.10:FF:000001">
    <property type="entry name" value="Pyrroline-5-carboxylate reductase"/>
    <property type="match status" value="1"/>
</dbReference>
<comment type="subcellular location">
    <subcellularLocation>
        <location evidence="4">Cytoplasm</location>
    </subcellularLocation>
</comment>
<gene>
    <name evidence="4 9" type="primary">proC</name>
    <name evidence="9" type="ORF">KS4_16730</name>
</gene>
<name>A0A517YTR5_9BACT</name>
<dbReference type="InterPro" id="IPR008927">
    <property type="entry name" value="6-PGluconate_DH-like_C_sf"/>
</dbReference>
<evidence type="ECO:0000256" key="4">
    <source>
        <dbReference type="HAMAP-Rule" id="MF_01925"/>
    </source>
</evidence>
<dbReference type="PANTHER" id="PTHR11645">
    <property type="entry name" value="PYRROLINE-5-CARBOXYLATE REDUCTASE"/>
    <property type="match status" value="1"/>
</dbReference>